<evidence type="ECO:0000313" key="1">
    <source>
        <dbReference type="EMBL" id="GAA0171097.1"/>
    </source>
</evidence>
<comment type="caution">
    <text evidence="1">The sequence shown here is derived from an EMBL/GenBank/DDBJ whole genome shotgun (WGS) entry which is preliminary data.</text>
</comment>
<name>A0AAV3R3T4_LITER</name>
<organism evidence="1 2">
    <name type="scientific">Lithospermum erythrorhizon</name>
    <name type="common">Purple gromwell</name>
    <name type="synonym">Lithospermum officinale var. erythrorhizon</name>
    <dbReference type="NCBI Taxonomy" id="34254"/>
    <lineage>
        <taxon>Eukaryota</taxon>
        <taxon>Viridiplantae</taxon>
        <taxon>Streptophyta</taxon>
        <taxon>Embryophyta</taxon>
        <taxon>Tracheophyta</taxon>
        <taxon>Spermatophyta</taxon>
        <taxon>Magnoliopsida</taxon>
        <taxon>eudicotyledons</taxon>
        <taxon>Gunneridae</taxon>
        <taxon>Pentapetalae</taxon>
        <taxon>asterids</taxon>
        <taxon>lamiids</taxon>
        <taxon>Boraginales</taxon>
        <taxon>Boraginaceae</taxon>
        <taxon>Boraginoideae</taxon>
        <taxon>Lithospermeae</taxon>
        <taxon>Lithospermum</taxon>
    </lineage>
</organism>
<reference evidence="1 2" key="1">
    <citation type="submission" date="2024-01" db="EMBL/GenBank/DDBJ databases">
        <title>The complete chloroplast genome sequence of Lithospermum erythrorhizon: insights into the phylogenetic relationship among Boraginaceae species and the maternal lineages of purple gromwells.</title>
        <authorList>
            <person name="Okada T."/>
            <person name="Watanabe K."/>
        </authorList>
    </citation>
    <scope>NUCLEOTIDE SEQUENCE [LARGE SCALE GENOMIC DNA]</scope>
</reference>
<proteinExistence type="predicted"/>
<dbReference type="AlphaFoldDB" id="A0AAV3R3T4"/>
<dbReference type="Proteomes" id="UP001454036">
    <property type="component" value="Unassembled WGS sequence"/>
</dbReference>
<dbReference type="EMBL" id="BAABME010007525">
    <property type="protein sequence ID" value="GAA0171097.1"/>
    <property type="molecule type" value="Genomic_DNA"/>
</dbReference>
<sequence>MAFDVCELKWLSYLFRDLQLPHIEIDCHLVRDHYKQGFVKPKHVSTKEQLADIFTKGLPTTMFFLLLSKMNFLPAASS</sequence>
<evidence type="ECO:0000313" key="2">
    <source>
        <dbReference type="Proteomes" id="UP001454036"/>
    </source>
</evidence>
<accession>A0AAV3R3T4</accession>
<protein>
    <submittedName>
        <fullName evidence="1">Uncharacterized protein</fullName>
    </submittedName>
</protein>
<gene>
    <name evidence="1" type="ORF">LIER_25212</name>
</gene>
<dbReference type="CDD" id="cd09272">
    <property type="entry name" value="RNase_HI_RT_Ty1"/>
    <property type="match status" value="1"/>
</dbReference>
<keyword evidence="2" id="KW-1185">Reference proteome</keyword>